<dbReference type="VEuPathDB" id="PiroplasmaDB:BOVATA_007360"/>
<proteinExistence type="predicted"/>
<dbReference type="AlphaFoldDB" id="A0A2H6K8C0"/>
<dbReference type="GeneID" id="39873013"/>
<comment type="caution">
    <text evidence="1">The sequence shown here is derived from an EMBL/GenBank/DDBJ whole genome shotgun (WGS) entry which is preliminary data.</text>
</comment>
<name>A0A2H6K8C0_9APIC</name>
<sequence>MHVVHCHYIGQSPKLGVRHNSCHCSASRHLCLFYADSIISPPARRSGGPHLLPFLHHELLSAEHGLPRDLSVAAPDEFHDAVLDAELLADGLAVVVQPGELSQIKARHSDGGRVLGGVEQLDQLRDDAELVVLEFVEMDGPELLGVQHGPLQRSGVDLQDVPLEVADLRGLALEGRVELLDVVVELDVAPLVVLQQRESLRDVFLDDELEASCVFEEVFQQQQADADDLLDLGGAKEVAQRMHKTLIVHGIDVLWAARELPEAVGRLVLRVWRGFPLQASSDQLDQGSLLEHGIAEALLLNQVCDGVEFGRCVGVAGKDRPQKADRLVEGESALPARK</sequence>
<accession>A0A2H6K8C0</accession>
<dbReference type="Proteomes" id="UP000236319">
    <property type="component" value="Unassembled WGS sequence"/>
</dbReference>
<organism evidence="1 2">
    <name type="scientific">Babesia ovata</name>
    <dbReference type="NCBI Taxonomy" id="189622"/>
    <lineage>
        <taxon>Eukaryota</taxon>
        <taxon>Sar</taxon>
        <taxon>Alveolata</taxon>
        <taxon>Apicomplexa</taxon>
        <taxon>Aconoidasida</taxon>
        <taxon>Piroplasmida</taxon>
        <taxon>Babesiidae</taxon>
        <taxon>Babesia</taxon>
    </lineage>
</organism>
<protein>
    <submittedName>
        <fullName evidence="1">PTS N-acetylglucosamine transporter subunit IIABC, putative</fullName>
    </submittedName>
</protein>
<gene>
    <name evidence="1" type="ORF">BOVATA_007360</name>
</gene>
<reference evidence="1 2" key="1">
    <citation type="journal article" date="2017" name="BMC Genomics">
        <title>Whole-genome assembly of Babesia ovata and comparative genomics between closely related pathogens.</title>
        <authorList>
            <person name="Yamagishi J."/>
            <person name="Asada M."/>
            <person name="Hakimi H."/>
            <person name="Tanaka T.Q."/>
            <person name="Sugimoto C."/>
            <person name="Kawazu S."/>
        </authorList>
    </citation>
    <scope>NUCLEOTIDE SEQUENCE [LARGE SCALE GENOMIC DNA]</scope>
    <source>
        <strain evidence="1 2">Miyake</strain>
    </source>
</reference>
<dbReference type="EMBL" id="BDSA01000001">
    <property type="protein sequence ID" value="GBE59243.1"/>
    <property type="molecule type" value="Genomic_DNA"/>
</dbReference>
<evidence type="ECO:0000313" key="1">
    <source>
        <dbReference type="EMBL" id="GBE59243.1"/>
    </source>
</evidence>
<dbReference type="RefSeq" id="XP_028865486.1">
    <property type="nucleotide sequence ID" value="XM_029009653.1"/>
</dbReference>
<evidence type="ECO:0000313" key="2">
    <source>
        <dbReference type="Proteomes" id="UP000236319"/>
    </source>
</evidence>
<keyword evidence="2" id="KW-1185">Reference proteome</keyword>